<feature type="coiled-coil region" evidence="1">
    <location>
        <begin position="879"/>
        <end position="941"/>
    </location>
</feature>
<feature type="region of interest" description="Disordered" evidence="2">
    <location>
        <begin position="2012"/>
        <end position="2034"/>
    </location>
</feature>
<dbReference type="Pfam" id="PF07727">
    <property type="entry name" value="RVT_2"/>
    <property type="match status" value="1"/>
</dbReference>
<evidence type="ECO:0000256" key="2">
    <source>
        <dbReference type="SAM" id="MobiDB-lite"/>
    </source>
</evidence>
<dbReference type="InterPro" id="IPR021109">
    <property type="entry name" value="Peptidase_aspartic_dom_sf"/>
</dbReference>
<protein>
    <submittedName>
        <fullName evidence="4">Retrovirus-related Pol polyprotein from transposon RE1 (Retro element 1) (AtRE1)</fullName>
    </submittedName>
</protein>
<accession>A0ABP0NFV0</accession>
<proteinExistence type="predicted"/>
<dbReference type="EMBL" id="CAXAMM010027668">
    <property type="protein sequence ID" value="CAK9061269.1"/>
    <property type="molecule type" value="Genomic_DNA"/>
</dbReference>
<evidence type="ECO:0000256" key="1">
    <source>
        <dbReference type="SAM" id="Coils"/>
    </source>
</evidence>
<feature type="region of interest" description="Disordered" evidence="2">
    <location>
        <begin position="147"/>
        <end position="211"/>
    </location>
</feature>
<name>A0ABP0NFV0_9DINO</name>
<dbReference type="PROSITE" id="PS50031">
    <property type="entry name" value="EH"/>
    <property type="match status" value="1"/>
</dbReference>
<sequence length="2329" mass="261803">MATMMEKKEQVATWNGDPTTWLEYVKRVRLQFERTEKKRRCLLGAELASRLTGRAWDIVSAEVDHSQLQKRDGAAYLLRFLEERLCKAPVPDTGQRLEDFFLRLRRTPGSSMAEWATQVRESYRRLQRAMARQRKDLADRDGQLRERAMSSTHSNPGHRRQSDVTTPKAPTASVESASPGFPATDSGNGQTDRPDDPRETDEPDRGAYENRHWRRDDAMSWTAWEEDEEEDPVIEWEQFDLGSERILPDEILGWILLRRSGLPANARLSVLSATNNRLDLASMERAMRDQEEELLAAEAHRSRGDLPRPCRSFWVEEDAHWGLLSEVDIEDVDDNVFWVGERLPPDVYSAPADEGSAWSTWLPDGQELSWEWHEDDFYASDAAGIFWSWSETKTWLDMCDAPTSDGDPLQEAYAAFQDRFRTFKESRALNSAKHLSRGFYPLGQMKGKFMQAKGKGKGKSKTKNPPNSSLATSTVALYAGGAKGAPSGQKPAPARSLYAAAVFMVSSEQADEIADVTFPTGDVLATLAAQFPGHAVLDSGATESIASLEAMHEVMELRASIHGPEHFVVHAQQKRFRFGNGSIQHAVSFVELPQIVAGKHVKLGVHALDAPGIPLLLSVKTLTTLRAVIDFDEGLICFKEVDPSVWIKLKRASNGHLLLDLTKDWLSDRPDSCLTVHDLHDPEPAPMYKAALADDTTSCEKNVFENVHTTPPTLQEPLHDRHERMSHDVFDGVCHEESHAVFEHVLPALATTPVPKTTTKKKGTRVPTPEKYDMSRREGPDGRDSRAQGFPCYGNHTPMPEGRGSLSGRNGHGKWTVCTLCRLRIEYVPAYGAKGCYRQPGPLAPDVTTVMEQVKDDIKDKPEVRENLNMKMASTLGAEASLRKKLEVLENDKIKLQSKARARPEAVKQEQDVVLNASAPKKTLKRENVQESEEQETAEWEKIYGKLTPLQQESLVTSADHYQQEAEETFEVLFNTSSQDTEEIIAMIHDLRPKMMWISLPCGPYSPIQHIFNQATPEQEAALLLKKKRSRKLTRNALRLVKTQLEEGGHVCWEWPQNNGGWRLPELKVLYDLMNQFKETHHAHIHGCAFGVKNAVGVPLKKPWKVVCTSPSMAAALTRRCPGNHEHAECIGGQDARNSGFYPEAMCRTIFRTVQSMNHSLDGGAFAESFPIFDDTLMEDEKELNLEKPLSDSERKMAMQTLAKLHRRTGHPSNHALSGCLKHRGAHHEVIEMAKKYQCPECQELRLAELNPSGALQRPRSRNPGTPGPPGVAPGTPRAPQQQPVSLSRLARDPRYTPEPVPKPRTVPELFEQPIFKKQRRLHQSEDEAMMVSDTMTTPMEDLADYACVLYLDLPSKANEWRKMRRTPINYFVKKVRGAEIQWHKLDPTEKKKFMEAKHLEVQQWLTASAVKRITGDYPKDRLVRMRWVLTYKENGAAKGRIVLIGFEDPDLGSIQSSAPTMSKRTRQLALQYSSIMRWRLLKGDVKSAFLQGDPDEADRALYARPVPELAEALHMKENEVVQVLKSCYGLVNAPANWYLCIRRTLAELNFTQSRSDPCLWFYYMETGDPERPKELAGYICSHVDDFIISGNEECEQWVEALQAFHGRFRWSPWEHQNFLHCGIRIREEPDSSFTLDHSAYCEAIEQITYTTKNEREPLTKDEMSQLRGALGALQWRAQQTAPHLMARLGQLQSSITKANIETIKATNKLIRENFQHRYLSARINQLGVEDPRSVHFVAWSDAALANRIDLSSTGGFLIAATSEKMLLGERAPLTLVSWRSSRLARKARSSLAAETQAMSEADQELLFVRLAWAEFCAFEVDLKASEKAISQIPGTVVTDAKALFDILLKSDLNSAAAGLRDKYSALEVLCLLESLAKLGTKARWVHSPQRRRMDVGFRPNFYKRQEGDPFASFLCKPCVLDFATELASVKFIKVACASKALFRDIQLARAKLQEQGDVFFGSRTDQNGGANRLVGIQMDPDGLNADGWSGPGCTLRVVSFRIHWFNDRPDAPTRRDGVAGEESETPSAKPRVGEKVEVFSNSARRWCPGFVEKVGRTEVTIAFQLPEARANEWSKKTLALGHKELRWVSRPSGSPTPTSGSASFPEQRALCKTPSGFFGTSLPSNWTLEEVEFYDRLFADLNSKSDTCSSRPDTGIDPLASLQSEYLEQCGLPRRALREIWQVANPHLKTSLGLEEFRASCRLVGHCQAMSLQDEKVFRRLRSGGGGLRADLRSHCLGEPPVRLPDFTLKEGSLPASAKNSRKAFGETGSNSSWFLMVHACSCILQIWSPGYTILHNLCDLPLGTQTGWSRPAGVDFSICRQWRDSAG</sequence>
<dbReference type="InterPro" id="IPR013103">
    <property type="entry name" value="RVT_2"/>
</dbReference>
<feature type="region of interest" description="Disordered" evidence="2">
    <location>
        <begin position="1254"/>
        <end position="1307"/>
    </location>
</feature>
<keyword evidence="5" id="KW-1185">Reference proteome</keyword>
<gene>
    <name evidence="4" type="ORF">SCF082_LOCUS32115</name>
</gene>
<dbReference type="SUPFAM" id="SSF56672">
    <property type="entry name" value="DNA/RNA polymerases"/>
    <property type="match status" value="1"/>
</dbReference>
<feature type="compositionally biased region" description="Basic and acidic residues" evidence="2">
    <location>
        <begin position="768"/>
        <end position="786"/>
    </location>
</feature>
<evidence type="ECO:0000313" key="5">
    <source>
        <dbReference type="Proteomes" id="UP001642464"/>
    </source>
</evidence>
<dbReference type="Proteomes" id="UP001642464">
    <property type="component" value="Unassembled WGS sequence"/>
</dbReference>
<dbReference type="InterPro" id="IPR000261">
    <property type="entry name" value="EH_dom"/>
</dbReference>
<dbReference type="InterPro" id="IPR043502">
    <property type="entry name" value="DNA/RNA_pol_sf"/>
</dbReference>
<evidence type="ECO:0000313" key="4">
    <source>
        <dbReference type="EMBL" id="CAK9061269.1"/>
    </source>
</evidence>
<dbReference type="Gene3D" id="2.40.70.10">
    <property type="entry name" value="Acid Proteases"/>
    <property type="match status" value="1"/>
</dbReference>
<evidence type="ECO:0000259" key="3">
    <source>
        <dbReference type="PROSITE" id="PS50031"/>
    </source>
</evidence>
<organism evidence="4 5">
    <name type="scientific">Durusdinium trenchii</name>
    <dbReference type="NCBI Taxonomy" id="1381693"/>
    <lineage>
        <taxon>Eukaryota</taxon>
        <taxon>Sar</taxon>
        <taxon>Alveolata</taxon>
        <taxon>Dinophyceae</taxon>
        <taxon>Suessiales</taxon>
        <taxon>Symbiodiniaceae</taxon>
        <taxon>Durusdinium</taxon>
    </lineage>
</organism>
<reference evidence="4 5" key="1">
    <citation type="submission" date="2024-02" db="EMBL/GenBank/DDBJ databases">
        <authorList>
            <person name="Chen Y."/>
            <person name="Shah S."/>
            <person name="Dougan E. K."/>
            <person name="Thang M."/>
            <person name="Chan C."/>
        </authorList>
    </citation>
    <scope>NUCLEOTIDE SEQUENCE [LARGE SCALE GENOMIC DNA]</scope>
</reference>
<dbReference type="PROSITE" id="PS00141">
    <property type="entry name" value="ASP_PROTEASE"/>
    <property type="match status" value="1"/>
</dbReference>
<comment type="caution">
    <text evidence="4">The sequence shown here is derived from an EMBL/GenBank/DDBJ whole genome shotgun (WGS) entry which is preliminary data.</text>
</comment>
<feature type="region of interest" description="Disordered" evidence="2">
    <location>
        <begin position="754"/>
        <end position="786"/>
    </location>
</feature>
<feature type="coiled-coil region" evidence="1">
    <location>
        <begin position="273"/>
        <end position="300"/>
    </location>
</feature>
<keyword evidence="1" id="KW-0175">Coiled coil</keyword>
<dbReference type="InterPro" id="IPR001969">
    <property type="entry name" value="Aspartic_peptidase_AS"/>
</dbReference>
<feature type="domain" description="EH" evidence="3">
    <location>
        <begin position="2131"/>
        <end position="2205"/>
    </location>
</feature>